<dbReference type="Proteomes" id="UP000280434">
    <property type="component" value="Unassembled WGS sequence"/>
</dbReference>
<keyword evidence="1" id="KW-1133">Transmembrane helix</keyword>
<organism evidence="2 3">
    <name type="scientific">Trinickia fusca</name>
    <dbReference type="NCBI Taxonomy" id="2419777"/>
    <lineage>
        <taxon>Bacteria</taxon>
        <taxon>Pseudomonadati</taxon>
        <taxon>Pseudomonadota</taxon>
        <taxon>Betaproteobacteria</taxon>
        <taxon>Burkholderiales</taxon>
        <taxon>Burkholderiaceae</taxon>
        <taxon>Trinickia</taxon>
    </lineage>
</organism>
<keyword evidence="1" id="KW-0812">Transmembrane</keyword>
<name>A0A494X9Z5_9BURK</name>
<evidence type="ECO:0000313" key="2">
    <source>
        <dbReference type="EMBL" id="RKP46491.1"/>
    </source>
</evidence>
<protein>
    <submittedName>
        <fullName evidence="2">Uncharacterized protein</fullName>
    </submittedName>
</protein>
<feature type="transmembrane region" description="Helical" evidence="1">
    <location>
        <begin position="1075"/>
        <end position="1091"/>
    </location>
</feature>
<evidence type="ECO:0000256" key="1">
    <source>
        <dbReference type="SAM" id="Phobius"/>
    </source>
</evidence>
<comment type="caution">
    <text evidence="2">The sequence shown here is derived from an EMBL/GenBank/DDBJ whole genome shotgun (WGS) entry which is preliminary data.</text>
</comment>
<evidence type="ECO:0000313" key="3">
    <source>
        <dbReference type="Proteomes" id="UP000280434"/>
    </source>
</evidence>
<accession>A0A494X9Z5</accession>
<keyword evidence="3" id="KW-1185">Reference proteome</keyword>
<dbReference type="EMBL" id="RBZV01000007">
    <property type="protein sequence ID" value="RKP46491.1"/>
    <property type="molecule type" value="Genomic_DNA"/>
</dbReference>
<keyword evidence="1" id="KW-0472">Membrane</keyword>
<feature type="transmembrane region" description="Helical" evidence="1">
    <location>
        <begin position="1034"/>
        <end position="1055"/>
    </location>
</feature>
<proteinExistence type="predicted"/>
<feature type="transmembrane region" description="Helical" evidence="1">
    <location>
        <begin position="1103"/>
        <end position="1120"/>
    </location>
</feature>
<dbReference type="RefSeq" id="WP_121279376.1">
    <property type="nucleotide sequence ID" value="NZ_RBZV01000007.1"/>
</dbReference>
<dbReference type="SUPFAM" id="SSF89372">
    <property type="entry name" value="Fucose-specific lectin"/>
    <property type="match status" value="1"/>
</dbReference>
<dbReference type="AlphaFoldDB" id="A0A494X9Z5"/>
<reference evidence="2 3" key="1">
    <citation type="submission" date="2018-10" db="EMBL/GenBank/DDBJ databases">
        <title>Paraburkholderia sp. 7MK8-2, isolated from soil.</title>
        <authorList>
            <person name="Gao Z.-H."/>
            <person name="Qiu L.-H."/>
        </authorList>
    </citation>
    <scope>NUCLEOTIDE SEQUENCE [LARGE SCALE GENOMIC DNA]</scope>
    <source>
        <strain evidence="2 3">7MK8-2</strain>
    </source>
</reference>
<gene>
    <name evidence="2" type="ORF">D7S89_17900</name>
</gene>
<dbReference type="OrthoDB" id="9020765at2"/>
<sequence length="1159" mass="122938">MQTREQALNSKDVSAAQAGRVDATWQSILSQDVICSASILVDSTSPSPAALFTSQSARSGEEHQVTEALAIVVRDVNDQTARQLCHVARHADSEGGWQLIPLFPDIVPVEVVAATPYATASSSQPIQALFTDGQALYSTALQPGERTWMSPQKVGGQAVSNLRIAYTPLGGMVVYGKTADDNLFVAYQPTMGGAFVATPCNLNHHLASSDFHLCMLDESNWTLAVNANGNPVLYTGMLGATEYASTAFPASFQGTIRKVIFGYWNAQQNALMFLFAAADGSLQVWAENSSNSAARAQPVPNGKIVNATGYIDDNGGLHVYGVDEARTLWVIHQRADLPWDENGLPLWTPAIPLRKDVAALTSDMTQTAEPTLLAFAAADYSMHLHTQDSVSGLWRRVPVLQSSAKAFEVVRFRTEVQITDGWGNPIPFHPVTLKVEAEGSVLDIDLAGKTYRLGRATETPLTADAHGKVTFAVLASAGLSSPKLVLDAPGLDAPMQVVPGQSLHTYLSGKGTLNPTNPGGPLPVFDAAGSTLISAHVGGKALAPGLAGQGQLAATAASAIRQTAALGDGKNTEIVGYAGSLRPGASRFEVFDSRQQLNERLTQLAGGIEPEDFWGDLGKWASDLWEGIKNGVIKLADFVVDAAEKVANLTIEIGDYIKEGIKLAINGIEKAVHFIEGVFNAIAAGIEEVIDWLKALFDFAAIWRTKRALQQALVKTPAYTKSLAGLGRKLADGWFAGQKASVNGVFDREIQKFRGKQFNDLASWCQPGSGNGSGTIVKGLGVDDIKSNVHHNWLQSKIPSSVTLQSQRTSAATDGQDAWAAFVAQLSETGGDLLAAAQHFRDAISDTVQHPGQIGSLAVVDLLQMIQSLVDAGLSLCDALVDGFIALAEDVLDALAALLNQELDLGIFNIVWDWIADLAGATGDDRKLTVAALLSLLAAFPATVIYKLIEGVDTEPFPDGQLPLPISAQAGMSGTPRACRIVAAILRMLTALPAAISEALGPATPGLLSAGSLTLSMLVWGLNNGYPELSMIEWGIAGTLGSQVVWVAPLAYFVMKAKLTELREEYPNEIYDGSLLVFALYGLVAMIYGAYEDAVSPRTPESVVAGVLLPLPSMFPLLLNSTGERESEFAPLFLAADMILVEFGYIGGGGAQLIDAIAS</sequence>
<feature type="transmembrane region" description="Helical" evidence="1">
    <location>
        <begin position="1132"/>
        <end position="1154"/>
    </location>
</feature>